<comment type="caution">
    <text evidence="5">The sequence shown here is derived from an EMBL/GenBank/DDBJ whole genome shotgun (WGS) entry which is preliminary data.</text>
</comment>
<dbReference type="NCBIfam" id="TIGR00045">
    <property type="entry name" value="glycerate kinase"/>
    <property type="match status" value="1"/>
</dbReference>
<evidence type="ECO:0000256" key="4">
    <source>
        <dbReference type="PIRNR" id="PIRNR006078"/>
    </source>
</evidence>
<organism evidence="5 6">
    <name type="scientific">Xylanibacter muris</name>
    <dbReference type="NCBI Taxonomy" id="2736290"/>
    <lineage>
        <taxon>Bacteria</taxon>
        <taxon>Pseudomonadati</taxon>
        <taxon>Bacteroidota</taxon>
        <taxon>Bacteroidia</taxon>
        <taxon>Bacteroidales</taxon>
        <taxon>Prevotellaceae</taxon>
        <taxon>Xylanibacter</taxon>
    </lineage>
</organism>
<gene>
    <name evidence="5" type="ORF">HPS56_00865</name>
</gene>
<dbReference type="InterPro" id="IPR004381">
    <property type="entry name" value="Glycerate_kinase"/>
</dbReference>
<dbReference type="PANTHER" id="PTHR21599">
    <property type="entry name" value="GLYCERATE KINASE"/>
    <property type="match status" value="1"/>
</dbReference>
<dbReference type="Pfam" id="PF02595">
    <property type="entry name" value="Gly_kinase"/>
    <property type="match status" value="2"/>
</dbReference>
<evidence type="ECO:0000313" key="5">
    <source>
        <dbReference type="EMBL" id="NPD90924.1"/>
    </source>
</evidence>
<comment type="similarity">
    <text evidence="1 4">Belongs to the glycerate kinase type-1 family.</text>
</comment>
<dbReference type="SUPFAM" id="SSF110738">
    <property type="entry name" value="Glycerate kinase I"/>
    <property type="match status" value="1"/>
</dbReference>
<dbReference type="PIRSF" id="PIRSF006078">
    <property type="entry name" value="GlxK"/>
    <property type="match status" value="1"/>
</dbReference>
<sequence length="354" mass="37977">MKYILAIDSFKGCLTSSEAEDTVAEALNIKSNSTEAENAEIIRIPVSDGGDGMLDAFVAAMNGKKEKAEVHDPLMRKITAEYGITGDGTAIIETARACGLTLMSEKERNPLKATSYGVGELIAYAIRKGCRKFIIGLGGSGTNDTGTGMLKALENCFGRNMQERGIPEQCRFIIASDVDNPLLGPNGAAYVYGPQKGATPEMIHILERRAREFADKSSAILRHDCRNTPGAGAAGGLGYALMQYLNAQIHSGADLLLDTLGFDIIAETADVVITGEGSADRQTLMGKLPGRILKRCKDMNIPVWLIAGRINDRQQLAQAGFSRLICITPEDQSIEEAVMADTAKRNIMTAIMAV</sequence>
<dbReference type="InterPro" id="IPR036129">
    <property type="entry name" value="Glycerate_kinase_sf"/>
</dbReference>
<evidence type="ECO:0000256" key="2">
    <source>
        <dbReference type="ARBA" id="ARBA00022679"/>
    </source>
</evidence>
<accession>A0ABX2AIZ4</accession>
<protein>
    <submittedName>
        <fullName evidence="5">Glycerate kinase</fullName>
    </submittedName>
</protein>
<dbReference type="EMBL" id="JABKKF010000001">
    <property type="protein sequence ID" value="NPD90924.1"/>
    <property type="molecule type" value="Genomic_DNA"/>
</dbReference>
<evidence type="ECO:0000256" key="3">
    <source>
        <dbReference type="ARBA" id="ARBA00022777"/>
    </source>
</evidence>
<dbReference type="InterPro" id="IPR018193">
    <property type="entry name" value="Glyc_kinase_flavodox-like_fold"/>
</dbReference>
<name>A0ABX2AIZ4_9BACT</name>
<dbReference type="Proteomes" id="UP000714420">
    <property type="component" value="Unassembled WGS sequence"/>
</dbReference>
<reference evidence="5 6" key="1">
    <citation type="submission" date="2020-05" db="EMBL/GenBank/DDBJ databases">
        <title>Distinct polysaccharide utilization as determinants for interspecies competition between intestinal Prevotella spp.</title>
        <authorList>
            <person name="Galvez E.J.C."/>
            <person name="Iljazovic A."/>
            <person name="Strowig T."/>
        </authorList>
    </citation>
    <scope>NUCLEOTIDE SEQUENCE [LARGE SCALE GENOMIC DNA]</scope>
    <source>
        <strain evidence="5 6">PMUR</strain>
    </source>
</reference>
<keyword evidence="3 4" id="KW-0418">Kinase</keyword>
<dbReference type="PANTHER" id="PTHR21599:SF0">
    <property type="entry name" value="GLYCERATE KINASE"/>
    <property type="match status" value="1"/>
</dbReference>
<dbReference type="GO" id="GO:0016301">
    <property type="term" value="F:kinase activity"/>
    <property type="evidence" value="ECO:0007669"/>
    <property type="project" value="UniProtKB-KW"/>
</dbReference>
<evidence type="ECO:0000256" key="1">
    <source>
        <dbReference type="ARBA" id="ARBA00006284"/>
    </source>
</evidence>
<evidence type="ECO:0000313" key="6">
    <source>
        <dbReference type="Proteomes" id="UP000714420"/>
    </source>
</evidence>
<keyword evidence="6" id="KW-1185">Reference proteome</keyword>
<proteinExistence type="inferred from homology"/>
<dbReference type="Gene3D" id="3.40.50.10350">
    <property type="entry name" value="Glycerate kinase, domain 1"/>
    <property type="match status" value="2"/>
</dbReference>
<keyword evidence="2 4" id="KW-0808">Transferase</keyword>
<dbReference type="RefSeq" id="WP_172272433.1">
    <property type="nucleotide sequence ID" value="NZ_CASGMU010000001.1"/>
</dbReference>
<dbReference type="InterPro" id="IPR018197">
    <property type="entry name" value="Glycerate_kinase_RE-like"/>
</dbReference>
<dbReference type="Gene3D" id="3.90.1510.10">
    <property type="entry name" value="Glycerate kinase, domain 2"/>
    <property type="match status" value="2"/>
</dbReference>